<dbReference type="Proteomes" id="UP000037069">
    <property type="component" value="Unassembled WGS sequence"/>
</dbReference>
<dbReference type="AlphaFoldDB" id="A0A0L0CEZ8"/>
<keyword evidence="3" id="KW-1185">Reference proteome</keyword>
<proteinExistence type="predicted"/>
<accession>A0A0L0CEZ8</accession>
<evidence type="ECO:0000259" key="1">
    <source>
        <dbReference type="PROSITE" id="PS50022"/>
    </source>
</evidence>
<protein>
    <recommendedName>
        <fullName evidence="1">F5/8 type C domain-containing protein</fullName>
    </recommendedName>
</protein>
<dbReference type="SUPFAM" id="SSF49785">
    <property type="entry name" value="Galactose-binding domain-like"/>
    <property type="match status" value="1"/>
</dbReference>
<gene>
    <name evidence="2" type="ORF">FF38_12020</name>
</gene>
<comment type="caution">
    <text evidence="2">The sequence shown here is derived from an EMBL/GenBank/DDBJ whole genome shotgun (WGS) entry which is preliminary data.</text>
</comment>
<dbReference type="InterPro" id="IPR000421">
    <property type="entry name" value="FA58C"/>
</dbReference>
<dbReference type="InterPro" id="IPR008979">
    <property type="entry name" value="Galactose-bd-like_sf"/>
</dbReference>
<evidence type="ECO:0000313" key="3">
    <source>
        <dbReference type="Proteomes" id="UP000037069"/>
    </source>
</evidence>
<dbReference type="Gene3D" id="2.60.120.260">
    <property type="entry name" value="Galactose-binding domain-like"/>
    <property type="match status" value="1"/>
</dbReference>
<organism evidence="2 3">
    <name type="scientific">Lucilia cuprina</name>
    <name type="common">Green bottle fly</name>
    <name type="synonym">Australian sheep blowfly</name>
    <dbReference type="NCBI Taxonomy" id="7375"/>
    <lineage>
        <taxon>Eukaryota</taxon>
        <taxon>Metazoa</taxon>
        <taxon>Ecdysozoa</taxon>
        <taxon>Arthropoda</taxon>
        <taxon>Hexapoda</taxon>
        <taxon>Insecta</taxon>
        <taxon>Pterygota</taxon>
        <taxon>Neoptera</taxon>
        <taxon>Endopterygota</taxon>
        <taxon>Diptera</taxon>
        <taxon>Brachycera</taxon>
        <taxon>Muscomorpha</taxon>
        <taxon>Oestroidea</taxon>
        <taxon>Calliphoridae</taxon>
        <taxon>Luciliinae</taxon>
        <taxon>Lucilia</taxon>
    </lineage>
</organism>
<feature type="domain" description="F5/8 type C" evidence="1">
    <location>
        <begin position="28"/>
        <end position="63"/>
    </location>
</feature>
<dbReference type="EMBL" id="JRES01000477">
    <property type="protein sequence ID" value="KNC30973.1"/>
    <property type="molecule type" value="Genomic_DNA"/>
</dbReference>
<evidence type="ECO:0000313" key="2">
    <source>
        <dbReference type="EMBL" id="KNC30973.1"/>
    </source>
</evidence>
<name>A0A0L0CEZ8_LUCCU</name>
<dbReference type="PROSITE" id="PS50022">
    <property type="entry name" value="FA58C_3"/>
    <property type="match status" value="1"/>
</dbReference>
<reference evidence="2 3" key="1">
    <citation type="journal article" date="2015" name="Nat. Commun.">
        <title>Lucilia cuprina genome unlocks parasitic fly biology to underpin future interventions.</title>
        <authorList>
            <person name="Anstead C.A."/>
            <person name="Korhonen P.K."/>
            <person name="Young N.D."/>
            <person name="Hall R.S."/>
            <person name="Jex A.R."/>
            <person name="Murali S.C."/>
            <person name="Hughes D.S."/>
            <person name="Lee S.F."/>
            <person name="Perry T."/>
            <person name="Stroehlein A.J."/>
            <person name="Ansell B.R."/>
            <person name="Breugelmans B."/>
            <person name="Hofmann A."/>
            <person name="Qu J."/>
            <person name="Dugan S."/>
            <person name="Lee S.L."/>
            <person name="Chao H."/>
            <person name="Dinh H."/>
            <person name="Han Y."/>
            <person name="Doddapaneni H.V."/>
            <person name="Worley K.C."/>
            <person name="Muzny D.M."/>
            <person name="Ioannidis P."/>
            <person name="Waterhouse R.M."/>
            <person name="Zdobnov E.M."/>
            <person name="James P.J."/>
            <person name="Bagnall N.H."/>
            <person name="Kotze A.C."/>
            <person name="Gibbs R.A."/>
            <person name="Richards S."/>
            <person name="Batterham P."/>
            <person name="Gasser R.B."/>
        </authorList>
    </citation>
    <scope>NUCLEOTIDE SEQUENCE [LARGE SCALE GENOMIC DNA]</scope>
    <source>
        <strain evidence="2 3">LS</strain>
        <tissue evidence="2">Full body</tissue>
    </source>
</reference>
<sequence>MNVVDEITYFGIINQCGTLSEVVVFAQCKHPLGMESGAIADFQITASTAHDMGNVGPQHARML</sequence>